<dbReference type="InterPro" id="IPR001370">
    <property type="entry name" value="BIR_rpt"/>
</dbReference>
<dbReference type="Proteomes" id="UP001549366">
    <property type="component" value="Unassembled WGS sequence"/>
</dbReference>
<feature type="region of interest" description="Disordered" evidence="1">
    <location>
        <begin position="1"/>
        <end position="42"/>
    </location>
</feature>
<feature type="compositionally biased region" description="Polar residues" evidence="1">
    <location>
        <begin position="8"/>
        <end position="19"/>
    </location>
</feature>
<evidence type="ECO:0000313" key="2">
    <source>
        <dbReference type="EMBL" id="MET4759480.1"/>
    </source>
</evidence>
<dbReference type="EMBL" id="JBEWTB010000002">
    <property type="protein sequence ID" value="MET4759480.1"/>
    <property type="molecule type" value="Genomic_DNA"/>
</dbReference>
<dbReference type="PROSITE" id="PS50143">
    <property type="entry name" value="BIR_REPEAT_2"/>
    <property type="match status" value="1"/>
</dbReference>
<sequence>MAYGYSPTPGTNNNSSINRASPSESSEPEETEPTSASRFHHRSVADNFDSDEYQPYLDRGQHNTPAAAPVLYNSLMADPSERIQSLSGTMAKQYLKATRLIGGFRNVNDLSDAGIYFSPNKRKLICHSCGGIMEPRFANGERSVLKVHAQIYPKCGYMAWRKKAEYLRQIQDELPDSKRSMVAEPLAGYPNLYLTPMTDEEIHQESTAFTEEFTRSYEQSNTRHQRRRRNRHFGGVEINNCMSSLIDTLRPQDFRAFDTLTRKIRAASHQGANLGKLWLEILQNLTSYPETQIKAVGVEIATMINCIQRQDCQDHTAETLDQIKTRMLLLELKRTVASEEGNVSVSKLFCQLKLLFNEDMVYRVLADTVGRNGIPLIESAESTEIRATVKNELSTICNFPENSIVQCHRAIGQQPPEIMNSLRTQFISGVANKKAFTEFLLNQIRNDKEFLNFMIEHDETLAQRTAEIKSSTELMMENLEYYSNESNESSQLQEQTVRRAADDIADHRKQWLDKSLEQSVTKRVNELWDNIINETTPFCWADYQ</sequence>
<reference evidence="2 3" key="1">
    <citation type="submission" date="2024-06" db="EMBL/GenBank/DDBJ databases">
        <title>Genomic Encyclopedia of Type Strains, Phase V (KMG-V): Genome sequencing to study the core and pangenomes of soil and plant-associated prokaryotes.</title>
        <authorList>
            <person name="Whitman W."/>
        </authorList>
    </citation>
    <scope>NUCLEOTIDE SEQUENCE [LARGE SCALE GENOMIC DNA]</scope>
    <source>
        <strain evidence="2 3">NE40</strain>
    </source>
</reference>
<dbReference type="Gene3D" id="1.10.1170.10">
    <property type="entry name" value="Inhibitor Of Apoptosis Protein (2mihbC-IAP-1), Chain A"/>
    <property type="match status" value="1"/>
</dbReference>
<organism evidence="2 3">
    <name type="scientific">Endozoicomonas lisbonensis</name>
    <dbReference type="NCBI Taxonomy" id="3120522"/>
    <lineage>
        <taxon>Bacteria</taxon>
        <taxon>Pseudomonadati</taxon>
        <taxon>Pseudomonadota</taxon>
        <taxon>Gammaproteobacteria</taxon>
        <taxon>Oceanospirillales</taxon>
        <taxon>Endozoicomonadaceae</taxon>
        <taxon>Endozoicomonas</taxon>
    </lineage>
</organism>
<dbReference type="SUPFAM" id="SSF57924">
    <property type="entry name" value="Inhibitor of apoptosis (IAP) repeat"/>
    <property type="match status" value="1"/>
</dbReference>
<gene>
    <name evidence="2" type="ORF">V5J35_004672</name>
</gene>
<evidence type="ECO:0000313" key="3">
    <source>
        <dbReference type="Proteomes" id="UP001549366"/>
    </source>
</evidence>
<evidence type="ECO:0000256" key="1">
    <source>
        <dbReference type="SAM" id="MobiDB-lite"/>
    </source>
</evidence>
<dbReference type="RefSeq" id="WP_354009458.1">
    <property type="nucleotide sequence ID" value="NZ_JBEWTA010000001.1"/>
</dbReference>
<proteinExistence type="predicted"/>
<keyword evidence="3" id="KW-1185">Reference proteome</keyword>
<comment type="caution">
    <text evidence="2">The sequence shown here is derived from an EMBL/GenBank/DDBJ whole genome shotgun (WGS) entry which is preliminary data.</text>
</comment>
<protein>
    <submittedName>
        <fullName evidence="2">Uncharacterized protein</fullName>
    </submittedName>
</protein>
<accession>A0ABV2SNZ2</accession>
<name>A0ABV2SNZ2_9GAMM</name>